<dbReference type="EMBL" id="JAAAXW010000349">
    <property type="protein sequence ID" value="KAF9537929.1"/>
    <property type="molecule type" value="Genomic_DNA"/>
</dbReference>
<evidence type="ECO:0000313" key="3">
    <source>
        <dbReference type="EMBL" id="KAF9537929.1"/>
    </source>
</evidence>
<evidence type="ECO:0008006" key="5">
    <source>
        <dbReference type="Google" id="ProtNLM"/>
    </source>
</evidence>
<evidence type="ECO:0000256" key="1">
    <source>
        <dbReference type="SAM" id="MobiDB-lite"/>
    </source>
</evidence>
<proteinExistence type="predicted"/>
<name>A0A9P6JYJ1_9FUNG</name>
<feature type="signal peptide" evidence="2">
    <location>
        <begin position="1"/>
        <end position="24"/>
    </location>
</feature>
<accession>A0A9P6JYJ1</accession>
<dbReference type="Proteomes" id="UP000723463">
    <property type="component" value="Unassembled WGS sequence"/>
</dbReference>
<dbReference type="AlphaFoldDB" id="A0A9P6JYJ1"/>
<dbReference type="SUPFAM" id="SSF100895">
    <property type="entry name" value="Kazal-type serine protease inhibitors"/>
    <property type="match status" value="1"/>
</dbReference>
<keyword evidence="4" id="KW-1185">Reference proteome</keyword>
<feature type="chain" id="PRO_5040136894" description="Kazal-like domain-containing protein" evidence="2">
    <location>
        <begin position="25"/>
        <end position="264"/>
    </location>
</feature>
<evidence type="ECO:0000313" key="4">
    <source>
        <dbReference type="Proteomes" id="UP000723463"/>
    </source>
</evidence>
<keyword evidence="2" id="KW-0732">Signal</keyword>
<dbReference type="InterPro" id="IPR036058">
    <property type="entry name" value="Kazal_dom_sf"/>
</dbReference>
<feature type="region of interest" description="Disordered" evidence="1">
    <location>
        <begin position="96"/>
        <end position="126"/>
    </location>
</feature>
<sequence length="264" mass="28255">MMYLTTVALLAVILSIQFRVYVQAGPIPLPATGSIPILAAAGGPKAWPVGAMDPVKRDTLQRTEGMTAKYIAKRTTATGNDDFSMHIDDAAIGSASVTDSGNNGENTTSGNHETGVGILPIPRPPPSTKRRCSDICPAIWQPLCAHNKMGDKKTFGNTCQLNFQAVAQERCADKDVDPQAKPDATIEAIEPIRKDIIERAEYATTTFLPKRATEAETIAITTTEKRGLEEGPAAGTPPELCPSSTLTLFILCTPKTGWSVYDLL</sequence>
<dbReference type="Gene3D" id="3.30.60.30">
    <property type="match status" value="1"/>
</dbReference>
<reference evidence="3" key="1">
    <citation type="journal article" date="2020" name="Fungal Divers.">
        <title>Resolving the Mortierellaceae phylogeny through synthesis of multi-gene phylogenetics and phylogenomics.</title>
        <authorList>
            <person name="Vandepol N."/>
            <person name="Liber J."/>
            <person name="Desiro A."/>
            <person name="Na H."/>
            <person name="Kennedy M."/>
            <person name="Barry K."/>
            <person name="Grigoriev I.V."/>
            <person name="Miller A.N."/>
            <person name="O'Donnell K."/>
            <person name="Stajich J.E."/>
            <person name="Bonito G."/>
        </authorList>
    </citation>
    <scope>NUCLEOTIDE SEQUENCE</scope>
    <source>
        <strain evidence="3">NRRL 2591</strain>
    </source>
</reference>
<protein>
    <recommendedName>
        <fullName evidence="5">Kazal-like domain-containing protein</fullName>
    </recommendedName>
</protein>
<gene>
    <name evidence="3" type="ORF">EC957_007448</name>
</gene>
<feature type="compositionally biased region" description="Low complexity" evidence="1">
    <location>
        <begin position="98"/>
        <end position="115"/>
    </location>
</feature>
<comment type="caution">
    <text evidence="3">The sequence shown here is derived from an EMBL/GenBank/DDBJ whole genome shotgun (WGS) entry which is preliminary data.</text>
</comment>
<organism evidence="3 4">
    <name type="scientific">Mortierella hygrophila</name>
    <dbReference type="NCBI Taxonomy" id="979708"/>
    <lineage>
        <taxon>Eukaryota</taxon>
        <taxon>Fungi</taxon>
        <taxon>Fungi incertae sedis</taxon>
        <taxon>Mucoromycota</taxon>
        <taxon>Mortierellomycotina</taxon>
        <taxon>Mortierellomycetes</taxon>
        <taxon>Mortierellales</taxon>
        <taxon>Mortierellaceae</taxon>
        <taxon>Mortierella</taxon>
    </lineage>
</organism>
<evidence type="ECO:0000256" key="2">
    <source>
        <dbReference type="SAM" id="SignalP"/>
    </source>
</evidence>